<keyword evidence="3" id="KW-0804">Transcription</keyword>
<dbReference type="InterPro" id="IPR036388">
    <property type="entry name" value="WH-like_DNA-bd_sf"/>
</dbReference>
<feature type="compositionally biased region" description="Low complexity" evidence="4">
    <location>
        <begin position="233"/>
        <end position="244"/>
    </location>
</feature>
<name>A0ABZ2ZSW7_9MICC</name>
<evidence type="ECO:0000256" key="4">
    <source>
        <dbReference type="SAM" id="MobiDB-lite"/>
    </source>
</evidence>
<dbReference type="PANTHER" id="PTHR43537">
    <property type="entry name" value="TRANSCRIPTIONAL REGULATOR, GNTR FAMILY"/>
    <property type="match status" value="1"/>
</dbReference>
<protein>
    <submittedName>
        <fullName evidence="6">FCD domain-containing protein</fullName>
    </submittedName>
</protein>
<organism evidence="6 7">
    <name type="scientific">Arthrobacter citreus</name>
    <dbReference type="NCBI Taxonomy" id="1670"/>
    <lineage>
        <taxon>Bacteria</taxon>
        <taxon>Bacillati</taxon>
        <taxon>Actinomycetota</taxon>
        <taxon>Actinomycetes</taxon>
        <taxon>Micrococcales</taxon>
        <taxon>Micrococcaceae</taxon>
        <taxon>Arthrobacter</taxon>
    </lineage>
</organism>
<feature type="domain" description="HTH gntR-type" evidence="5">
    <location>
        <begin position="1"/>
        <end position="69"/>
    </location>
</feature>
<keyword evidence="7" id="KW-1185">Reference proteome</keyword>
<keyword evidence="1" id="KW-0805">Transcription regulation</keyword>
<evidence type="ECO:0000256" key="1">
    <source>
        <dbReference type="ARBA" id="ARBA00023015"/>
    </source>
</evidence>
<dbReference type="InterPro" id="IPR011711">
    <property type="entry name" value="GntR_C"/>
</dbReference>
<dbReference type="InterPro" id="IPR008920">
    <property type="entry name" value="TF_FadR/GntR_C"/>
</dbReference>
<feature type="compositionally biased region" description="Low complexity" evidence="4">
    <location>
        <begin position="322"/>
        <end position="376"/>
    </location>
</feature>
<dbReference type="EMBL" id="CP151657">
    <property type="protein sequence ID" value="WZP15259.1"/>
    <property type="molecule type" value="Genomic_DNA"/>
</dbReference>
<dbReference type="InterPro" id="IPR000524">
    <property type="entry name" value="Tscrpt_reg_HTH_GntR"/>
</dbReference>
<keyword evidence="2" id="KW-0238">DNA-binding</keyword>
<dbReference type="SUPFAM" id="SSF46785">
    <property type="entry name" value="Winged helix' DNA-binding domain"/>
    <property type="match status" value="1"/>
</dbReference>
<evidence type="ECO:0000259" key="5">
    <source>
        <dbReference type="PROSITE" id="PS50949"/>
    </source>
</evidence>
<gene>
    <name evidence="6" type="ORF">AAE021_13925</name>
</gene>
<dbReference type="Gene3D" id="1.10.10.10">
    <property type="entry name" value="Winged helix-like DNA-binding domain superfamily/Winged helix DNA-binding domain"/>
    <property type="match status" value="1"/>
</dbReference>
<proteinExistence type="predicted"/>
<accession>A0ABZ2ZSW7</accession>
<reference evidence="6 7" key="1">
    <citation type="submission" date="2024-04" db="EMBL/GenBank/DDBJ databases">
        <title>Arthrobacter sp. from Plains bison fecal sample.</title>
        <authorList>
            <person name="Ruzzini A."/>
        </authorList>
    </citation>
    <scope>NUCLEOTIDE SEQUENCE [LARGE SCALE GENOMIC DNA]</scope>
    <source>
        <strain evidence="6 7">EINP1</strain>
    </source>
</reference>
<dbReference type="Pfam" id="PF07729">
    <property type="entry name" value="FCD"/>
    <property type="match status" value="1"/>
</dbReference>
<dbReference type="SMART" id="SM00895">
    <property type="entry name" value="FCD"/>
    <property type="match status" value="1"/>
</dbReference>
<dbReference type="InterPro" id="IPR036390">
    <property type="entry name" value="WH_DNA-bd_sf"/>
</dbReference>
<dbReference type="SUPFAM" id="SSF48008">
    <property type="entry name" value="GntR ligand-binding domain-like"/>
    <property type="match status" value="1"/>
</dbReference>
<dbReference type="Pfam" id="PF00392">
    <property type="entry name" value="GntR"/>
    <property type="match status" value="1"/>
</dbReference>
<dbReference type="CDD" id="cd07377">
    <property type="entry name" value="WHTH_GntR"/>
    <property type="match status" value="1"/>
</dbReference>
<dbReference type="Proteomes" id="UP001448858">
    <property type="component" value="Chromosome"/>
</dbReference>
<feature type="region of interest" description="Disordered" evidence="4">
    <location>
        <begin position="233"/>
        <end position="385"/>
    </location>
</feature>
<dbReference type="SMART" id="SM00345">
    <property type="entry name" value="HTH_GNTR"/>
    <property type="match status" value="1"/>
</dbReference>
<dbReference type="PANTHER" id="PTHR43537:SF5">
    <property type="entry name" value="UXU OPERON TRANSCRIPTIONAL REGULATOR"/>
    <property type="match status" value="1"/>
</dbReference>
<dbReference type="RefSeq" id="WP_342022925.1">
    <property type="nucleotide sequence ID" value="NZ_CP151657.1"/>
</dbReference>
<evidence type="ECO:0000313" key="7">
    <source>
        <dbReference type="Proteomes" id="UP001448858"/>
    </source>
</evidence>
<sequence length="413" mass="43988">MAVTDEAITKIKEMLISGQLKAGDRLPPENELSDHLGLSRSSLREAVKALELIRVLDVRRGDGTYVTSLEPGLLTETMGFMVEIHQESSAPELMEVRRILEPGAAAHAAARINARGLAALRTCLDSIPAQATAAQLAAHDFTFHSQIARASGNPYLAGMLDSLTGSALRLRTWQRIVEAGAVSAILSEHSAILEALTLGDADLARSLMTVHVASAERWLRRPAAEAVPPAAAPFAQPAFPSAPVRRLEPEPVPETERGSEWERVSGRDPVAPRTTTPAPEPAPVRASPRAKTRKQPTAPLPVSPAARGAERQQPQSTPVMRSAPAQSSTQSSPEGQSSPEEQSNPAQSSPEEQSNPAQSSPEEQSSPTQSASAAQSRTAPQISRIAPEPALYELFAMPSAPVQKAARKPRRPA</sequence>
<dbReference type="Gene3D" id="1.20.120.530">
    <property type="entry name" value="GntR ligand-binding domain-like"/>
    <property type="match status" value="1"/>
</dbReference>
<evidence type="ECO:0000256" key="3">
    <source>
        <dbReference type="ARBA" id="ARBA00023163"/>
    </source>
</evidence>
<evidence type="ECO:0000256" key="2">
    <source>
        <dbReference type="ARBA" id="ARBA00023125"/>
    </source>
</evidence>
<evidence type="ECO:0000313" key="6">
    <source>
        <dbReference type="EMBL" id="WZP15259.1"/>
    </source>
</evidence>
<feature type="compositionally biased region" description="Basic and acidic residues" evidence="4">
    <location>
        <begin position="245"/>
        <end position="266"/>
    </location>
</feature>
<dbReference type="PRINTS" id="PR00035">
    <property type="entry name" value="HTHGNTR"/>
</dbReference>
<dbReference type="PROSITE" id="PS50949">
    <property type="entry name" value="HTH_GNTR"/>
    <property type="match status" value="1"/>
</dbReference>